<keyword evidence="1" id="KW-0472">Membrane</keyword>
<reference evidence="2" key="1">
    <citation type="submission" date="2023-05" db="EMBL/GenBank/DDBJ databases">
        <title>Metabolic capabilities are highly conserved among human nasal-associated Corynebacterium species in pangenomic analyses.</title>
        <authorList>
            <person name="Tran T.H."/>
            <person name="Roberts A.Q."/>
            <person name="Escapa I.F."/>
            <person name="Gao W."/>
            <person name="Conlan S."/>
            <person name="Kong H."/>
            <person name="Segre J.A."/>
            <person name="Kelly M.S."/>
            <person name="Lemon K.P."/>
        </authorList>
    </citation>
    <scope>NUCLEOTIDE SEQUENCE</scope>
    <source>
        <strain evidence="2">KPL2773</strain>
    </source>
</reference>
<evidence type="ECO:0000313" key="3">
    <source>
        <dbReference type="Proteomes" id="UP001224412"/>
    </source>
</evidence>
<dbReference type="EMBL" id="JASNVH010000010">
    <property type="protein sequence ID" value="MDK4307319.1"/>
    <property type="molecule type" value="Genomic_DNA"/>
</dbReference>
<dbReference type="Proteomes" id="UP001224412">
    <property type="component" value="Unassembled WGS sequence"/>
</dbReference>
<dbReference type="AlphaFoldDB" id="A0AAP4F5N0"/>
<keyword evidence="1" id="KW-0812">Transmembrane</keyword>
<dbReference type="RefSeq" id="WP_021352258.1">
    <property type="nucleotide sequence ID" value="NZ_CP137212.1"/>
</dbReference>
<proteinExistence type="predicted"/>
<gene>
    <name evidence="2" type="ORF">QPX42_07170</name>
</gene>
<dbReference type="GeneID" id="42782711"/>
<protein>
    <submittedName>
        <fullName evidence="2">Zinc-binding dehydrogenase</fullName>
    </submittedName>
</protein>
<evidence type="ECO:0000256" key="1">
    <source>
        <dbReference type="SAM" id="Phobius"/>
    </source>
</evidence>
<feature type="transmembrane region" description="Helical" evidence="1">
    <location>
        <begin position="29"/>
        <end position="47"/>
    </location>
</feature>
<organism evidence="2 3">
    <name type="scientific">Corynebacterium pseudodiphtheriticum</name>
    <dbReference type="NCBI Taxonomy" id="37637"/>
    <lineage>
        <taxon>Bacteria</taxon>
        <taxon>Bacillati</taxon>
        <taxon>Actinomycetota</taxon>
        <taxon>Actinomycetes</taxon>
        <taxon>Mycobacteriales</taxon>
        <taxon>Corynebacteriaceae</taxon>
        <taxon>Corynebacterium</taxon>
    </lineage>
</organism>
<name>A0AAP4F5N0_9CORY</name>
<comment type="caution">
    <text evidence="2">The sequence shown here is derived from an EMBL/GenBank/DDBJ whole genome shotgun (WGS) entry which is preliminary data.</text>
</comment>
<sequence length="50" mass="5217">MMLAVLILAFLAFLGLVLFLSTGAAGWLTLLFGGAGVALVLLLVDVVRKK</sequence>
<keyword evidence="1" id="KW-1133">Transmembrane helix</keyword>
<evidence type="ECO:0000313" key="2">
    <source>
        <dbReference type="EMBL" id="MDK4307319.1"/>
    </source>
</evidence>
<accession>A0AAP4F5N0</accession>